<reference evidence="2 3" key="1">
    <citation type="submission" date="2016-10" db="EMBL/GenBank/DDBJ databases">
        <authorList>
            <person name="de Groot N.N."/>
        </authorList>
    </citation>
    <scope>NUCLEOTIDE SEQUENCE [LARGE SCALE GENOMIC DNA]</scope>
    <source>
        <strain evidence="2 3">CGMCC 1.3442</strain>
    </source>
</reference>
<evidence type="ECO:0000259" key="1">
    <source>
        <dbReference type="Pfam" id="PF13799"/>
    </source>
</evidence>
<evidence type="ECO:0000313" key="3">
    <source>
        <dbReference type="Proteomes" id="UP000199334"/>
    </source>
</evidence>
<dbReference type="Proteomes" id="UP000199334">
    <property type="component" value="Unassembled WGS sequence"/>
</dbReference>
<keyword evidence="3" id="KW-1185">Reference proteome</keyword>
<dbReference type="AlphaFoldDB" id="A0A1G9WQQ6"/>
<protein>
    <recommendedName>
        <fullName evidence="1">DUF4183 domain-containing protein</fullName>
    </recommendedName>
</protein>
<dbReference type="OrthoDB" id="2455205at2"/>
<dbReference type="EMBL" id="FNIG01000001">
    <property type="protein sequence ID" value="SDM86516.1"/>
    <property type="molecule type" value="Genomic_DNA"/>
</dbReference>
<accession>A0A1G9WQQ6</accession>
<dbReference type="InterPro" id="IPR025237">
    <property type="entry name" value="DUF4183"/>
</dbReference>
<name>A0A1G9WQQ6_9BACI</name>
<dbReference type="RefSeq" id="WP_093855343.1">
    <property type="nucleotide sequence ID" value="NZ_BJVZ01000018.1"/>
</dbReference>
<evidence type="ECO:0000313" key="2">
    <source>
        <dbReference type="EMBL" id="SDM86516.1"/>
    </source>
</evidence>
<sequence length="124" mass="14274">MKPYIKKQVISTKSVYDWQTSTSDMLIHLSIKLPNRVLKVDTYQYNALSDGVKSIYSNEDELKQYGKRGILDPQSISYMNLFINGVLQPPNTYEVEKGTLKLKTADIPPKDTPIILQFIRIYQS</sequence>
<proteinExistence type="predicted"/>
<organism evidence="2 3">
    <name type="scientific">Tenuibacillus multivorans</name>
    <dbReference type="NCBI Taxonomy" id="237069"/>
    <lineage>
        <taxon>Bacteria</taxon>
        <taxon>Bacillati</taxon>
        <taxon>Bacillota</taxon>
        <taxon>Bacilli</taxon>
        <taxon>Bacillales</taxon>
        <taxon>Bacillaceae</taxon>
        <taxon>Tenuibacillus</taxon>
    </lineage>
</organism>
<dbReference type="STRING" id="237069.SAMN05216498_0839"/>
<feature type="domain" description="DUF4183" evidence="1">
    <location>
        <begin position="46"/>
        <end position="118"/>
    </location>
</feature>
<dbReference type="Pfam" id="PF13799">
    <property type="entry name" value="DUF4183"/>
    <property type="match status" value="1"/>
</dbReference>
<gene>
    <name evidence="2" type="ORF">SAMN05216498_0839</name>
</gene>